<proteinExistence type="predicted"/>
<evidence type="ECO:0000256" key="1">
    <source>
        <dbReference type="SAM" id="Phobius"/>
    </source>
</evidence>
<dbReference type="Proteomes" id="UP000189956">
    <property type="component" value="Unassembled WGS sequence"/>
</dbReference>
<evidence type="ECO:0000313" key="2">
    <source>
        <dbReference type="EMBL" id="SJZ43400.1"/>
    </source>
</evidence>
<dbReference type="EMBL" id="FUWL01000005">
    <property type="protein sequence ID" value="SJZ43400.1"/>
    <property type="molecule type" value="Genomic_DNA"/>
</dbReference>
<reference evidence="2 3" key="1">
    <citation type="submission" date="2017-02" db="EMBL/GenBank/DDBJ databases">
        <authorList>
            <person name="Peterson S.W."/>
        </authorList>
    </citation>
    <scope>NUCLEOTIDE SEQUENCE [LARGE SCALE GENOMIC DNA]</scope>
    <source>
        <strain evidence="2 3">ATCC 700135</strain>
    </source>
</reference>
<organism evidence="2 3">
    <name type="scientific">Porphyromonas cangingivalis</name>
    <dbReference type="NCBI Taxonomy" id="36874"/>
    <lineage>
        <taxon>Bacteria</taxon>
        <taxon>Pseudomonadati</taxon>
        <taxon>Bacteroidota</taxon>
        <taxon>Bacteroidia</taxon>
        <taxon>Bacteroidales</taxon>
        <taxon>Porphyromonadaceae</taxon>
        <taxon>Porphyromonas</taxon>
    </lineage>
</organism>
<keyword evidence="1" id="KW-0812">Transmembrane</keyword>
<evidence type="ECO:0000313" key="3">
    <source>
        <dbReference type="Proteomes" id="UP000189956"/>
    </source>
</evidence>
<dbReference type="PROSITE" id="PS51257">
    <property type="entry name" value="PROKAR_LIPOPROTEIN"/>
    <property type="match status" value="1"/>
</dbReference>
<feature type="transmembrane region" description="Helical" evidence="1">
    <location>
        <begin position="143"/>
        <end position="161"/>
    </location>
</feature>
<dbReference type="AlphaFoldDB" id="A0A1T4KLY2"/>
<name>A0A1T4KLY2_PORCN</name>
<sequence length="168" mass="18906">MKQNIIILIVISCLLSSCVSKRKTISEEVQIKTEEITSETAREERKTISEWIKEHSGSVVITETEYYEPIDPIGGIKSSSNVFPPPKGGVKMERKTLVKINATEQAKDVETTEVITNKVAARAEDTHRETKITEKIKDHKSGVLRYIIIIFVISALLVVFLRPLGMPR</sequence>
<dbReference type="RefSeq" id="WP_126464336.1">
    <property type="nucleotide sequence ID" value="NZ_FUWL01000005.1"/>
</dbReference>
<protein>
    <submittedName>
        <fullName evidence="2">Uncharacterized protein</fullName>
    </submittedName>
</protein>
<keyword evidence="1" id="KW-1133">Transmembrane helix</keyword>
<accession>A0A1T4KLY2</accession>
<keyword evidence="1" id="KW-0472">Membrane</keyword>
<gene>
    <name evidence="2" type="ORF">SAMN02745205_00785</name>
</gene>